<organism evidence="1 2">
    <name type="scientific">Kosakonia cowanii JCM 10956 = DSM 18146</name>
    <dbReference type="NCBI Taxonomy" id="1300165"/>
    <lineage>
        <taxon>Bacteria</taxon>
        <taxon>Pseudomonadati</taxon>
        <taxon>Pseudomonadota</taxon>
        <taxon>Gammaproteobacteria</taxon>
        <taxon>Enterobacterales</taxon>
        <taxon>Enterobacteriaceae</taxon>
        <taxon>Kosakonia</taxon>
    </lineage>
</organism>
<gene>
    <name evidence="1" type="ORF">BWI95_10260</name>
</gene>
<dbReference type="KEGG" id="kco:BWI95_10260"/>
<keyword evidence="2" id="KW-1185">Reference proteome</keyword>
<dbReference type="Pfam" id="PF13318">
    <property type="entry name" value="AtzG-like"/>
    <property type="match status" value="1"/>
</dbReference>
<protein>
    <recommendedName>
        <fullName evidence="3">Oxalurate catabolism protein HpxX</fullName>
    </recommendedName>
</protein>
<evidence type="ECO:0008006" key="3">
    <source>
        <dbReference type="Google" id="ProtNLM"/>
    </source>
</evidence>
<dbReference type="NCBIfam" id="NF033624">
    <property type="entry name" value="HpxX"/>
    <property type="match status" value="1"/>
</dbReference>
<dbReference type="InterPro" id="IPR025148">
    <property type="entry name" value="AtzG-like"/>
</dbReference>
<dbReference type="AlphaFoldDB" id="A0A807LCF7"/>
<evidence type="ECO:0000313" key="1">
    <source>
        <dbReference type="EMBL" id="APZ05414.1"/>
    </source>
</evidence>
<dbReference type="Proteomes" id="UP000187148">
    <property type="component" value="Chromosome"/>
</dbReference>
<reference evidence="1 2" key="1">
    <citation type="submission" date="2017-01" db="EMBL/GenBank/DDBJ databases">
        <authorList>
            <person name="Cao J.-M."/>
        </authorList>
    </citation>
    <scope>NUCLEOTIDE SEQUENCE [LARGE SCALE GENOMIC DNA]</scope>
    <source>
        <strain evidence="1 2">888-76</strain>
    </source>
</reference>
<accession>A0A807LCF7</accession>
<proteinExistence type="predicted"/>
<dbReference type="EMBL" id="CP019445">
    <property type="protein sequence ID" value="APZ05414.1"/>
    <property type="molecule type" value="Genomic_DNA"/>
</dbReference>
<sequence length="63" mass="7232">MMNNDATDWPAWIRLVEQILDVPLDDARRAELEVQLARIAAMAQPLMQFPLPPRQEGAGEYRL</sequence>
<evidence type="ECO:0000313" key="2">
    <source>
        <dbReference type="Proteomes" id="UP000187148"/>
    </source>
</evidence>
<name>A0A807LCF7_9ENTR</name>